<protein>
    <submittedName>
        <fullName evidence="1">Uncharacterized protein</fullName>
    </submittedName>
</protein>
<name>A0A8S5P6X0_9CAUD</name>
<accession>A0A8S5P6X0</accession>
<evidence type="ECO:0000313" key="1">
    <source>
        <dbReference type="EMBL" id="DAE02349.1"/>
    </source>
</evidence>
<proteinExistence type="predicted"/>
<sequence length="76" mass="8608">MNLSFKQAIDLHQCLRYIEACQEAIYGNDNTSDNIEVGDVSVTFHFDDGETFVDSLIVSGSECKKGRIDVEDYLRE</sequence>
<dbReference type="EMBL" id="BK015344">
    <property type="protein sequence ID" value="DAE02349.1"/>
    <property type="molecule type" value="Genomic_DNA"/>
</dbReference>
<reference evidence="1" key="1">
    <citation type="journal article" date="2021" name="Proc. Natl. Acad. Sci. U.S.A.">
        <title>A Catalog of Tens of Thousands of Viruses from Human Metagenomes Reveals Hidden Associations with Chronic Diseases.</title>
        <authorList>
            <person name="Tisza M.J."/>
            <person name="Buck C.B."/>
        </authorList>
    </citation>
    <scope>NUCLEOTIDE SEQUENCE</scope>
    <source>
        <strain evidence="1">CttEB8</strain>
    </source>
</reference>
<organism evidence="1">
    <name type="scientific">Herelleviridae sp. cttEB8</name>
    <dbReference type="NCBI Taxonomy" id="2825832"/>
    <lineage>
        <taxon>Viruses</taxon>
        <taxon>Duplodnaviria</taxon>
        <taxon>Heunggongvirae</taxon>
        <taxon>Uroviricota</taxon>
        <taxon>Caudoviricetes</taxon>
        <taxon>Herelleviridae</taxon>
    </lineage>
</organism>